<dbReference type="AlphaFoldDB" id="A0A919P3W5"/>
<proteinExistence type="predicted"/>
<evidence type="ECO:0000313" key="4">
    <source>
        <dbReference type="Proteomes" id="UP000632740"/>
    </source>
</evidence>
<keyword evidence="2" id="KW-1133">Transmembrane helix</keyword>
<evidence type="ECO:0000256" key="1">
    <source>
        <dbReference type="SAM" id="MobiDB-lite"/>
    </source>
</evidence>
<comment type="caution">
    <text evidence="3">The sequence shown here is derived from an EMBL/GenBank/DDBJ whole genome shotgun (WGS) entry which is preliminary data.</text>
</comment>
<feature type="region of interest" description="Disordered" evidence="1">
    <location>
        <begin position="194"/>
        <end position="232"/>
    </location>
</feature>
<feature type="compositionally biased region" description="Low complexity" evidence="1">
    <location>
        <begin position="194"/>
        <end position="207"/>
    </location>
</feature>
<name>A0A919P3W5_9CELL</name>
<keyword evidence="2" id="KW-0472">Membrane</keyword>
<feature type="transmembrane region" description="Helical" evidence="2">
    <location>
        <begin position="6"/>
        <end position="24"/>
    </location>
</feature>
<dbReference type="RefSeq" id="WP_203751802.1">
    <property type="nucleotide sequence ID" value="NZ_BONK01000005.1"/>
</dbReference>
<keyword evidence="2" id="KW-0812">Transmembrane</keyword>
<reference evidence="3" key="1">
    <citation type="submission" date="2021-01" db="EMBL/GenBank/DDBJ databases">
        <title>Whole genome shotgun sequence of Cellulomonas chitinilytica NBRC 110799.</title>
        <authorList>
            <person name="Komaki H."/>
            <person name="Tamura T."/>
        </authorList>
    </citation>
    <scope>NUCLEOTIDE SEQUENCE</scope>
    <source>
        <strain evidence="3">NBRC 110799</strain>
    </source>
</reference>
<feature type="transmembrane region" description="Helical" evidence="2">
    <location>
        <begin position="108"/>
        <end position="129"/>
    </location>
</feature>
<evidence type="ECO:0000256" key="2">
    <source>
        <dbReference type="SAM" id="Phobius"/>
    </source>
</evidence>
<feature type="transmembrane region" description="Helical" evidence="2">
    <location>
        <begin position="141"/>
        <end position="163"/>
    </location>
</feature>
<keyword evidence="4" id="KW-1185">Reference proteome</keyword>
<sequence>MSVRLLAIALANLGVLLVAVRALLNATRQRRDARRCLDARRARHPDVGVNELALLEPEEIDVLTVAPSRATVRGTRILDPWSAELPIADHQLPVYANKLRNRARTGDVAAEVAIVVASAFAGVAASDIVRDLADGGQVHQAPLILLTLAVAGAIAAVHVRTAIVGDWKSAASRYRELTIATRAAKLEALRSAAASQGSAAQPQSQRGSTRRSRGLLARLTGKRTRTDAGGAP</sequence>
<dbReference type="EMBL" id="BONK01000005">
    <property type="protein sequence ID" value="GIG21136.1"/>
    <property type="molecule type" value="Genomic_DNA"/>
</dbReference>
<accession>A0A919P3W5</accession>
<protein>
    <submittedName>
        <fullName evidence="3">Uncharacterized protein</fullName>
    </submittedName>
</protein>
<organism evidence="3 4">
    <name type="scientific">Cellulomonas chitinilytica</name>
    <dbReference type="NCBI Taxonomy" id="398759"/>
    <lineage>
        <taxon>Bacteria</taxon>
        <taxon>Bacillati</taxon>
        <taxon>Actinomycetota</taxon>
        <taxon>Actinomycetes</taxon>
        <taxon>Micrococcales</taxon>
        <taxon>Cellulomonadaceae</taxon>
        <taxon>Cellulomonas</taxon>
    </lineage>
</organism>
<evidence type="ECO:0000313" key="3">
    <source>
        <dbReference type="EMBL" id="GIG21136.1"/>
    </source>
</evidence>
<gene>
    <name evidence="3" type="ORF">Cch01nite_18600</name>
</gene>
<dbReference type="Proteomes" id="UP000632740">
    <property type="component" value="Unassembled WGS sequence"/>
</dbReference>